<dbReference type="Pfam" id="PF07833">
    <property type="entry name" value="Cu_amine_oxidN1"/>
    <property type="match status" value="1"/>
</dbReference>
<organism evidence="2 3">
    <name type="scientific">Paenibacillus durus</name>
    <name type="common">Paenibacillus azotofixans</name>
    <dbReference type="NCBI Taxonomy" id="44251"/>
    <lineage>
        <taxon>Bacteria</taxon>
        <taxon>Bacillati</taxon>
        <taxon>Bacillota</taxon>
        <taxon>Bacilli</taxon>
        <taxon>Bacillales</taxon>
        <taxon>Paenibacillaceae</taxon>
        <taxon>Paenibacillus</taxon>
    </lineage>
</organism>
<proteinExistence type="predicted"/>
<gene>
    <name evidence="2" type="ORF">PDUR_01470</name>
</gene>
<dbReference type="InterPro" id="IPR012854">
    <property type="entry name" value="Cu_amine_oxidase-like_N"/>
</dbReference>
<evidence type="ECO:0000313" key="2">
    <source>
        <dbReference type="EMBL" id="AIQ10836.1"/>
    </source>
</evidence>
<dbReference type="KEGG" id="pdu:PDUR_01470"/>
<dbReference type="AlphaFoldDB" id="A0A089HFX7"/>
<protein>
    <recommendedName>
        <fullName evidence="1">Copper amine oxidase-like N-terminal domain-containing protein</fullName>
    </recommendedName>
</protein>
<name>A0A089HFX7_PAEDU</name>
<sequence>MTVKKMPKPAVWLAAFAFLAATVIIPVRDVKISAAGAEAVVPAASALTASGAVSSTDAVRLNLIKHEMRINLSGGEASLDGKAVKAATPVKRNGRLYVPLRALGESGAVSSVDWNSAKRQVRVVSRRAELNFRIGSIRVYDRQGKALPAENFTIPAPLLVGGTAYVPVHALAFFGLSAGTENGQLFWRWSEKKTQVLQPYWETGEDQAVFTVLYAKELYAPGAGSPIGSGVWFSSVGKIVGKDISLDGSLYNRIQLSMPLEPGINPVEISSIGMAAAGIRIRRNVSDPSAIPVNITEEGKEFLTLESPAGGYLKLKSGDSFTISGKLINPPNLAINKLTVTIQRYVPDARDIRKDFTTVSTKEIPVKNGMFSRSVTFSQSGSYRIYVNGLSYTTFLGYGPDSVTWANLSAEVAE</sequence>
<evidence type="ECO:0000259" key="1">
    <source>
        <dbReference type="Pfam" id="PF07833"/>
    </source>
</evidence>
<dbReference type="Proteomes" id="UP000029409">
    <property type="component" value="Chromosome"/>
</dbReference>
<dbReference type="OrthoDB" id="2655591at2"/>
<feature type="domain" description="Copper amine oxidase-like N-terminal" evidence="1">
    <location>
        <begin position="79"/>
        <end position="176"/>
    </location>
</feature>
<reference evidence="2 3" key="1">
    <citation type="submission" date="2014-08" db="EMBL/GenBank/DDBJ databases">
        <title>Comparative genomics of the Paenibacillus odorifer group.</title>
        <authorList>
            <person name="den Bakker H.C."/>
            <person name="Tsai Y.-C."/>
            <person name="Martin N."/>
            <person name="Korlach J."/>
            <person name="Wiedmann M."/>
        </authorList>
    </citation>
    <scope>NUCLEOTIDE SEQUENCE [LARGE SCALE GENOMIC DNA]</scope>
    <source>
        <strain evidence="2 3">DSM 1735</strain>
    </source>
</reference>
<dbReference type="RefSeq" id="WP_042204761.1">
    <property type="nucleotide sequence ID" value="NZ_CP009288.1"/>
</dbReference>
<keyword evidence="3" id="KW-1185">Reference proteome</keyword>
<dbReference type="eggNOG" id="ENOG50305RD">
    <property type="taxonomic scope" value="Bacteria"/>
</dbReference>
<dbReference type="EMBL" id="CP009288">
    <property type="protein sequence ID" value="AIQ10836.1"/>
    <property type="molecule type" value="Genomic_DNA"/>
</dbReference>
<evidence type="ECO:0000313" key="3">
    <source>
        <dbReference type="Proteomes" id="UP000029409"/>
    </source>
</evidence>
<accession>A0A089HFX7</accession>